<dbReference type="GO" id="GO:0010274">
    <property type="term" value="P:hydrotropism"/>
    <property type="evidence" value="ECO:0007669"/>
    <property type="project" value="InterPro"/>
</dbReference>
<proteinExistence type="predicted"/>
<name>A0A8T2V3I5_CERRI</name>
<dbReference type="InterPro" id="IPR006460">
    <property type="entry name" value="MIZ1-like_pln"/>
</dbReference>
<dbReference type="EMBL" id="CM035409">
    <property type="protein sequence ID" value="KAH7440325.1"/>
    <property type="molecule type" value="Genomic_DNA"/>
</dbReference>
<dbReference type="AlphaFoldDB" id="A0A8T2V3I5"/>
<feature type="region of interest" description="Disordered" evidence="1">
    <location>
        <begin position="1"/>
        <end position="58"/>
    </location>
</feature>
<accession>A0A8T2V3I5</accession>
<dbReference type="NCBIfam" id="TIGR01570">
    <property type="entry name" value="A_thal_3588"/>
    <property type="match status" value="1"/>
</dbReference>
<keyword evidence="3" id="KW-1185">Reference proteome</keyword>
<dbReference type="Proteomes" id="UP000825935">
    <property type="component" value="Chromosome 4"/>
</dbReference>
<evidence type="ECO:0000313" key="3">
    <source>
        <dbReference type="Proteomes" id="UP000825935"/>
    </source>
</evidence>
<evidence type="ECO:0008006" key="4">
    <source>
        <dbReference type="Google" id="ProtNLM"/>
    </source>
</evidence>
<reference evidence="2" key="1">
    <citation type="submission" date="2021-08" db="EMBL/GenBank/DDBJ databases">
        <title>WGS assembly of Ceratopteris richardii.</title>
        <authorList>
            <person name="Marchant D.B."/>
            <person name="Chen G."/>
            <person name="Jenkins J."/>
            <person name="Shu S."/>
            <person name="Leebens-Mack J."/>
            <person name="Grimwood J."/>
            <person name="Schmutz J."/>
            <person name="Soltis P."/>
            <person name="Soltis D."/>
            <person name="Chen Z.-H."/>
        </authorList>
    </citation>
    <scope>NUCLEOTIDE SEQUENCE</scope>
    <source>
        <strain evidence="2">Whitten #5841</strain>
        <tissue evidence="2">Leaf</tissue>
    </source>
</reference>
<dbReference type="Pfam" id="PF04759">
    <property type="entry name" value="DUF617"/>
    <property type="match status" value="1"/>
</dbReference>
<organism evidence="2 3">
    <name type="scientific">Ceratopteris richardii</name>
    <name type="common">Triangle waterfern</name>
    <dbReference type="NCBI Taxonomy" id="49495"/>
    <lineage>
        <taxon>Eukaryota</taxon>
        <taxon>Viridiplantae</taxon>
        <taxon>Streptophyta</taxon>
        <taxon>Embryophyta</taxon>
        <taxon>Tracheophyta</taxon>
        <taxon>Polypodiopsida</taxon>
        <taxon>Polypodiidae</taxon>
        <taxon>Polypodiales</taxon>
        <taxon>Pteridineae</taxon>
        <taxon>Pteridaceae</taxon>
        <taxon>Parkerioideae</taxon>
        <taxon>Ceratopteris</taxon>
    </lineage>
</organism>
<evidence type="ECO:0000313" key="2">
    <source>
        <dbReference type="EMBL" id="KAH7440325.1"/>
    </source>
</evidence>
<dbReference type="PANTHER" id="PTHR31696:SF71">
    <property type="entry name" value="PROTEIN MIZU-KUSSEI 1"/>
    <property type="match status" value="1"/>
</dbReference>
<protein>
    <recommendedName>
        <fullName evidence="4">Protein MIZU-KUSSEI 1</fullName>
    </recommendedName>
</protein>
<evidence type="ECO:0000256" key="1">
    <source>
        <dbReference type="SAM" id="MobiDB-lite"/>
    </source>
</evidence>
<dbReference type="PANTHER" id="PTHR31696">
    <property type="entry name" value="PROTEIN MIZU-KUSSEI 1"/>
    <property type="match status" value="1"/>
</dbReference>
<gene>
    <name evidence="2" type="ORF">KP509_04G102000</name>
</gene>
<comment type="caution">
    <text evidence="2">The sequence shown here is derived from an EMBL/GenBank/DDBJ whole genome shotgun (WGS) entry which is preliminary data.</text>
</comment>
<sequence>MVDDTLPRNGREEGGRLGTKEEEEEENDARLSPAADIGPSFVGAGDTHPVPGSGATSRRVEAAKVASAEAVSRLSCYKGRHVRPFKKLFNFLHAILQLFPASPLACRWFGRAQRRRPSYLPSSAPNARVLTGTLFGQRKGHVYFAVQEDPFAPPLLLLELATPTNMLVKEMASGLVRIALECERTQNRGKLLHERVWTMYCNGRKTGYAIRRECSEVDLQVFNLVRVVSVGAGVLPASDESFDGELMYMRARFERIVGSRDSEAFYMMNPDGTGGPELSIFLLRI</sequence>
<feature type="compositionally biased region" description="Basic and acidic residues" evidence="1">
    <location>
        <begin position="1"/>
        <end position="20"/>
    </location>
</feature>